<evidence type="ECO:0000313" key="3">
    <source>
        <dbReference type="Proteomes" id="UP001177023"/>
    </source>
</evidence>
<feature type="transmembrane region" description="Helical" evidence="1">
    <location>
        <begin position="32"/>
        <end position="52"/>
    </location>
</feature>
<protein>
    <submittedName>
        <fullName evidence="2">Uncharacterized protein</fullName>
    </submittedName>
</protein>
<name>A0AA36G923_9BILA</name>
<keyword evidence="1" id="KW-0812">Transmembrane</keyword>
<dbReference type="AlphaFoldDB" id="A0AA36G923"/>
<dbReference type="EMBL" id="CATQJA010002664">
    <property type="protein sequence ID" value="CAJ0582499.1"/>
    <property type="molecule type" value="Genomic_DNA"/>
</dbReference>
<sequence length="120" mass="13603">MAPTPRRHQEESFFGVVTEIIFGLVDSTGGPIVVLLFLVAISIIVYAALSLYRMCKEEFRDRETEIDSFEVRRPLPRRVYEIQAEEGVLDGVFLSPDELSDGHSKPTSQFLNILQIMTRG</sequence>
<reference evidence="2" key="1">
    <citation type="submission" date="2023-06" db="EMBL/GenBank/DDBJ databases">
        <authorList>
            <person name="Delattre M."/>
        </authorList>
    </citation>
    <scope>NUCLEOTIDE SEQUENCE</scope>
    <source>
        <strain evidence="2">AF72</strain>
    </source>
</reference>
<organism evidence="2 3">
    <name type="scientific">Mesorhabditis spiculigera</name>
    <dbReference type="NCBI Taxonomy" id="96644"/>
    <lineage>
        <taxon>Eukaryota</taxon>
        <taxon>Metazoa</taxon>
        <taxon>Ecdysozoa</taxon>
        <taxon>Nematoda</taxon>
        <taxon>Chromadorea</taxon>
        <taxon>Rhabditida</taxon>
        <taxon>Rhabditina</taxon>
        <taxon>Rhabditomorpha</taxon>
        <taxon>Rhabditoidea</taxon>
        <taxon>Rhabditidae</taxon>
        <taxon>Mesorhabditinae</taxon>
        <taxon>Mesorhabditis</taxon>
    </lineage>
</organism>
<dbReference type="Proteomes" id="UP001177023">
    <property type="component" value="Unassembled WGS sequence"/>
</dbReference>
<comment type="caution">
    <text evidence="2">The sequence shown here is derived from an EMBL/GenBank/DDBJ whole genome shotgun (WGS) entry which is preliminary data.</text>
</comment>
<evidence type="ECO:0000313" key="2">
    <source>
        <dbReference type="EMBL" id="CAJ0582499.1"/>
    </source>
</evidence>
<keyword evidence="3" id="KW-1185">Reference proteome</keyword>
<proteinExistence type="predicted"/>
<keyword evidence="1" id="KW-0472">Membrane</keyword>
<accession>A0AA36G923</accession>
<keyword evidence="1" id="KW-1133">Transmembrane helix</keyword>
<gene>
    <name evidence="2" type="ORF">MSPICULIGERA_LOCUS20629</name>
</gene>
<feature type="non-terminal residue" evidence="2">
    <location>
        <position position="120"/>
    </location>
</feature>
<evidence type="ECO:0000256" key="1">
    <source>
        <dbReference type="SAM" id="Phobius"/>
    </source>
</evidence>